<sequence>MSEVVALIDRFFWVILLVCGVTFTAFCAYIFSVSVKSTKFEDVYSAEKLQLLASLDPNAKKEKKQIAAKAKKSKRAKKPKDGNNEPAPQANTAAESSEPEPESVSTQAEHNASHEESDGSSKPSTSTDTVATTASNKKKPNKKSKPAKKPAPEPVEPTPSPEPVHESVSEPIHVVIEEAAKQQSAPPKKEKTRTKRAAQREDVTDIDEDKFIRRVAILSDLEPEYLNFITQFIGRANADKYEFHGVQEQVFKLQSKLKESDKTIWAKDSDLAKIKNELVTARNGIHDLHKLQKAVADEKAKADALKKQLEQSESSLRAALAKADNKEEVAQLKAKIAELEASLQAAAASKAQVQKLQAELAAAKKAPVVDESANEKLVELQKRVDAAEAAKEASAQQIAELQAELAAEKQDAAQSTAELETLTFELDALQTGFIEKENLAQANNTFAEERKQHLAEIEDLKNQNTNKDGAITKLNHELRKAYNDSREHLAEVEEVKKALATSKEAELSLTARLDVLGKKLAESDEYTHDSKSKIHELQNEIKSMEREKDDLKQQLREERERVEQFEKVETVAPVTSAPPAEDSATKEQIEKLEKEFEAAQKKIAELEAAQKESSAQTPAIEQEIAELKAKKNELAETNVKLAAAVRDAEAKAKQIEADATAANATTLKTVVDTLGEALSSAGIKTNPNVPSSVDGLQKWIQSVAGAVKKATAKPKEATPAPEAAKPTTSSADSEEVEQLKEKVADYEERLASVAKHIEAIEGAYHEYKHDQEKKFAALQKQSKQRSAAPSGSAAAVPAAADSDEWELVH</sequence>
<feature type="compositionally biased region" description="Low complexity" evidence="2">
    <location>
        <begin position="786"/>
        <end position="800"/>
    </location>
</feature>
<feature type="region of interest" description="Disordered" evidence="2">
    <location>
        <begin position="707"/>
        <end position="740"/>
    </location>
</feature>
<keyword evidence="4" id="KW-1185">Reference proteome</keyword>
<evidence type="ECO:0000313" key="5">
    <source>
        <dbReference type="WBParaSite" id="Pan_g23594.t2"/>
    </source>
</evidence>
<feature type="coiled-coil region" evidence="1">
    <location>
        <begin position="288"/>
        <end position="418"/>
    </location>
</feature>
<feature type="coiled-coil region" evidence="1">
    <location>
        <begin position="443"/>
        <end position="495"/>
    </location>
</feature>
<feature type="compositionally biased region" description="Low complexity" evidence="2">
    <location>
        <begin position="124"/>
        <end position="135"/>
    </location>
</feature>
<feature type="compositionally biased region" description="Low complexity" evidence="2">
    <location>
        <begin position="717"/>
        <end position="731"/>
    </location>
</feature>
<keyword evidence="3" id="KW-1133">Transmembrane helix</keyword>
<protein>
    <submittedName>
        <fullName evidence="5">Rib_recp_KP_reg domain-containing protein</fullName>
    </submittedName>
</protein>
<feature type="compositionally biased region" description="Pro residues" evidence="2">
    <location>
        <begin position="152"/>
        <end position="162"/>
    </location>
</feature>
<feature type="transmembrane region" description="Helical" evidence="3">
    <location>
        <begin position="12"/>
        <end position="31"/>
    </location>
</feature>
<keyword evidence="3" id="KW-0472">Membrane</keyword>
<reference evidence="5" key="2">
    <citation type="submission" date="2020-10" db="UniProtKB">
        <authorList>
            <consortium name="WormBaseParasite"/>
        </authorList>
    </citation>
    <scope>IDENTIFICATION</scope>
</reference>
<dbReference type="WBParaSite" id="Pan_g23594.t2">
    <property type="protein sequence ID" value="Pan_g23594.t2"/>
    <property type="gene ID" value="Pan_g23594"/>
</dbReference>
<dbReference type="Proteomes" id="UP000492821">
    <property type="component" value="Unassembled WGS sequence"/>
</dbReference>
<evidence type="ECO:0000313" key="4">
    <source>
        <dbReference type="Proteomes" id="UP000492821"/>
    </source>
</evidence>
<feature type="region of interest" description="Disordered" evidence="2">
    <location>
        <begin position="775"/>
        <end position="809"/>
    </location>
</feature>
<proteinExistence type="predicted"/>
<organism evidence="4 5">
    <name type="scientific">Panagrellus redivivus</name>
    <name type="common">Microworm</name>
    <dbReference type="NCBI Taxonomy" id="6233"/>
    <lineage>
        <taxon>Eukaryota</taxon>
        <taxon>Metazoa</taxon>
        <taxon>Ecdysozoa</taxon>
        <taxon>Nematoda</taxon>
        <taxon>Chromadorea</taxon>
        <taxon>Rhabditida</taxon>
        <taxon>Tylenchina</taxon>
        <taxon>Panagrolaimomorpha</taxon>
        <taxon>Panagrolaimoidea</taxon>
        <taxon>Panagrolaimidae</taxon>
        <taxon>Panagrellus</taxon>
    </lineage>
</organism>
<name>A0A7E4VQ06_PANRE</name>
<accession>A0A7E4VQ06</accession>
<feature type="region of interest" description="Disordered" evidence="2">
    <location>
        <begin position="59"/>
        <end position="202"/>
    </location>
</feature>
<feature type="compositionally biased region" description="Basic residues" evidence="2">
    <location>
        <begin position="69"/>
        <end position="78"/>
    </location>
</feature>
<feature type="compositionally biased region" description="Basic residues" evidence="2">
    <location>
        <begin position="136"/>
        <end position="148"/>
    </location>
</feature>
<dbReference type="AlphaFoldDB" id="A0A7E4VQ06"/>
<evidence type="ECO:0000256" key="3">
    <source>
        <dbReference type="SAM" id="Phobius"/>
    </source>
</evidence>
<evidence type="ECO:0000256" key="2">
    <source>
        <dbReference type="SAM" id="MobiDB-lite"/>
    </source>
</evidence>
<keyword evidence="3" id="KW-0812">Transmembrane</keyword>
<feature type="coiled-coil region" evidence="1">
    <location>
        <begin position="527"/>
        <end position="665"/>
    </location>
</feature>
<reference evidence="4" key="1">
    <citation type="journal article" date="2013" name="Genetics">
        <title>The draft genome and transcriptome of Panagrellus redivivus are shaped by the harsh demands of a free-living lifestyle.</title>
        <authorList>
            <person name="Srinivasan J."/>
            <person name="Dillman A.R."/>
            <person name="Macchietto M.G."/>
            <person name="Heikkinen L."/>
            <person name="Lakso M."/>
            <person name="Fracchia K.M."/>
            <person name="Antoshechkin I."/>
            <person name="Mortazavi A."/>
            <person name="Wong G."/>
            <person name="Sternberg P.W."/>
        </authorList>
    </citation>
    <scope>NUCLEOTIDE SEQUENCE [LARGE SCALE GENOMIC DNA]</scope>
    <source>
        <strain evidence="4">MT8872</strain>
    </source>
</reference>
<keyword evidence="1" id="KW-0175">Coiled coil</keyword>
<evidence type="ECO:0000256" key="1">
    <source>
        <dbReference type="SAM" id="Coils"/>
    </source>
</evidence>
<dbReference type="Gene3D" id="1.10.287.1490">
    <property type="match status" value="1"/>
</dbReference>